<keyword evidence="2" id="KW-0472">Membrane</keyword>
<keyword evidence="2" id="KW-1133">Transmembrane helix</keyword>
<feature type="transmembrane region" description="Helical" evidence="2">
    <location>
        <begin position="507"/>
        <end position="528"/>
    </location>
</feature>
<name>A0AA36MXD7_9DINO</name>
<evidence type="ECO:0000313" key="5">
    <source>
        <dbReference type="Proteomes" id="UP001178507"/>
    </source>
</evidence>
<keyword evidence="3" id="KW-0732">Signal</keyword>
<comment type="caution">
    <text evidence="4">The sequence shown here is derived from an EMBL/GenBank/DDBJ whole genome shotgun (WGS) entry which is preliminary data.</text>
</comment>
<feature type="chain" id="PRO_5041267155" evidence="3">
    <location>
        <begin position="16"/>
        <end position="549"/>
    </location>
</feature>
<feature type="transmembrane region" description="Helical" evidence="2">
    <location>
        <begin position="158"/>
        <end position="175"/>
    </location>
</feature>
<accession>A0AA36MXD7</accession>
<feature type="transmembrane region" description="Helical" evidence="2">
    <location>
        <begin position="422"/>
        <end position="443"/>
    </location>
</feature>
<feature type="transmembrane region" description="Helical" evidence="2">
    <location>
        <begin position="187"/>
        <end position="204"/>
    </location>
</feature>
<dbReference type="Proteomes" id="UP001178507">
    <property type="component" value="Unassembled WGS sequence"/>
</dbReference>
<feature type="compositionally biased region" description="Acidic residues" evidence="1">
    <location>
        <begin position="54"/>
        <end position="70"/>
    </location>
</feature>
<feature type="transmembrane region" description="Helical" evidence="2">
    <location>
        <begin position="359"/>
        <end position="379"/>
    </location>
</feature>
<keyword evidence="2" id="KW-0812">Transmembrane</keyword>
<feature type="compositionally biased region" description="Basic and acidic residues" evidence="1">
    <location>
        <begin position="40"/>
        <end position="53"/>
    </location>
</feature>
<gene>
    <name evidence="4" type="ORF">EVOR1521_LOCUS10953</name>
</gene>
<feature type="transmembrane region" description="Helical" evidence="2">
    <location>
        <begin position="391"/>
        <end position="410"/>
    </location>
</feature>
<proteinExistence type="predicted"/>
<evidence type="ECO:0000256" key="1">
    <source>
        <dbReference type="SAM" id="MobiDB-lite"/>
    </source>
</evidence>
<organism evidence="4 5">
    <name type="scientific">Effrenium voratum</name>
    <dbReference type="NCBI Taxonomy" id="2562239"/>
    <lineage>
        <taxon>Eukaryota</taxon>
        <taxon>Sar</taxon>
        <taxon>Alveolata</taxon>
        <taxon>Dinophyceae</taxon>
        <taxon>Suessiales</taxon>
        <taxon>Symbiodiniaceae</taxon>
        <taxon>Effrenium</taxon>
    </lineage>
</organism>
<evidence type="ECO:0000256" key="2">
    <source>
        <dbReference type="SAM" id="Phobius"/>
    </source>
</evidence>
<feature type="region of interest" description="Disordered" evidence="1">
    <location>
        <begin position="40"/>
        <end position="76"/>
    </location>
</feature>
<keyword evidence="5" id="KW-1185">Reference proteome</keyword>
<protein>
    <submittedName>
        <fullName evidence="4">Uncharacterized protein</fullName>
    </submittedName>
</protein>
<feature type="signal peptide" evidence="3">
    <location>
        <begin position="1"/>
        <end position="15"/>
    </location>
</feature>
<reference evidence="4" key="1">
    <citation type="submission" date="2023-08" db="EMBL/GenBank/DDBJ databases">
        <authorList>
            <person name="Chen Y."/>
            <person name="Shah S."/>
            <person name="Dougan E. K."/>
            <person name="Thang M."/>
            <person name="Chan C."/>
        </authorList>
    </citation>
    <scope>NUCLEOTIDE SEQUENCE</scope>
</reference>
<sequence length="549" mass="61733">MTRLCYLMLFLVCGAERLLVTAGREERDVQRLLSVDWDPDAKNTSEEKSTGNKEDDEFAAEDDPEAEEVEDLHHSRHKDQEVLDHQIAIGLAIMFLGMIFMAGLLAMVIAYPDPQIRHYCVRICSSTVVIFIAIGIQHAALVSTTIGHYTGLKSGWRSVVHTFPLYWCATIYVCFKVRHRHIDFRAVGFVFSHILAFDAIFAGSDLLYKFGYTRNTESKPMWQAVVYRCVLWCIFVLFFYVLLKITLKVLLRLPFTCEVPDVLHHGHGEVSSGHSHEGGHAAVDIPHAEHAHSAVDTPESVAEFIEELYESFEEAGLLALSYLANKFLIYKTTLETYDLKHAQGSYDSRELLWNVKNCSVLHAVATLAGWILLLNLAIVCMDHLLSSIRTYQAVSSFFSMCVAWASMHLCKCVIMMEISEEACVLILTAFAMTPVAGLLVIVADKMADADLITDELADTLVTSYGFMIGFSWEKAYAEASHLLMGDNKQSANSTANPWKESMFNPEFCFRVAMCFALVLVMFPGWRFLILPHALKPVPPREQAAKDCVK</sequence>
<evidence type="ECO:0000256" key="3">
    <source>
        <dbReference type="SAM" id="SignalP"/>
    </source>
</evidence>
<dbReference type="AlphaFoldDB" id="A0AA36MXD7"/>
<dbReference type="EMBL" id="CAUJNA010001068">
    <property type="protein sequence ID" value="CAJ1383999.1"/>
    <property type="molecule type" value="Genomic_DNA"/>
</dbReference>
<feature type="transmembrane region" description="Helical" evidence="2">
    <location>
        <begin position="87"/>
        <end position="111"/>
    </location>
</feature>
<feature type="transmembrane region" description="Helical" evidence="2">
    <location>
        <begin position="224"/>
        <end position="243"/>
    </location>
</feature>
<feature type="transmembrane region" description="Helical" evidence="2">
    <location>
        <begin position="123"/>
        <end position="146"/>
    </location>
</feature>
<evidence type="ECO:0000313" key="4">
    <source>
        <dbReference type="EMBL" id="CAJ1383999.1"/>
    </source>
</evidence>